<dbReference type="RefSeq" id="WP_179491343.1">
    <property type="nucleotide sequence ID" value="NZ_JACCBV010000001.1"/>
</dbReference>
<feature type="transmembrane region" description="Helical" evidence="1">
    <location>
        <begin position="549"/>
        <end position="569"/>
    </location>
</feature>
<dbReference type="SUPFAM" id="SSF53448">
    <property type="entry name" value="Nucleotide-diphospho-sugar transferases"/>
    <property type="match status" value="1"/>
</dbReference>
<protein>
    <submittedName>
        <fullName evidence="2">GT2 family glycosyltransferase</fullName>
    </submittedName>
</protein>
<evidence type="ECO:0000313" key="3">
    <source>
        <dbReference type="Proteomes" id="UP000576969"/>
    </source>
</evidence>
<proteinExistence type="predicted"/>
<keyword evidence="2" id="KW-0808">Transferase</keyword>
<feature type="transmembrane region" description="Helical" evidence="1">
    <location>
        <begin position="525"/>
        <end position="542"/>
    </location>
</feature>
<reference evidence="2 3" key="1">
    <citation type="submission" date="2020-07" db="EMBL/GenBank/DDBJ databases">
        <title>Sequencing the genomes of 1000 actinobacteria strains.</title>
        <authorList>
            <person name="Klenk H.-P."/>
        </authorList>
    </citation>
    <scope>NUCLEOTIDE SEQUENCE [LARGE SCALE GENOMIC DNA]</scope>
    <source>
        <strain evidence="2 3">DSM 24662</strain>
    </source>
</reference>
<feature type="transmembrane region" description="Helical" evidence="1">
    <location>
        <begin position="687"/>
        <end position="707"/>
    </location>
</feature>
<sequence>MPARVHAILVVRADGHPAAPFHARRTLAALDRQTRLPDDVTIVLCGDDPRTLEAVGAAAGGDAEPESASAESGATVLRAPAGTSFADAVELATRTVQILPATETSAVASGSADAVAWLGDAASGATAVARTATAEPPVARTGDAVWLLAQDTAPEPAALERLAGALEVAPTAAFAAPKLVRWDDRGELVSLGVTMTRYGRTVGLADGELDQGQHDVVEDVLGSDVRGILVRGDAWRELGGLDRALAGADEGLDLGVRARLAGHRVTFASQALVAVAGDGVAGLPTPVDAVRRRHIAYAARTARLHRRLAYAHPVALPLHWLAILPLALWRTIRRLAAKQPGLVAPEWAAAAVALVRLPAIARSRRRIREIRKVPWSQLAPLRISQLELRERLEEEPDAATTTPARGELRFFTGGGAWLVLGALVVSIAAFPALLAWPVLGGGGLLPLHPVLGQLWADTAYGSRAIGLDTVGPADPFAAIVAAIGSLWPIAPSRALVVLWVLAIPLAALGGWFASTRVSDRPVLRFTGGVVWALAPTFLAALIQGRPSAVLLHLLLPWLFYAGSVAHRAWVPAGAASIVLALCAACAPALAPEFVVIWIGALALDIILRGGRGVGRIVWVMVPAVLFAAPLVWHQLRSGSALGLLADPGVVWSRPQVAADASGRASLAAGLPTGDLAGWATMLPAADLWWVPLLAAPVAVLALIAPLTQRWAAGAVLLVVGALGLVTAFASVGLSVAFTQSQSVPIWPGTGLSLAWLGALGGALVTLDAAIGSGREPGLGHVASPVLARRLGAARAGLALLVMVAIAVLAVPSLTALTRGAALIGLGDASTLPAFVAAEGREDADVGTIVLRPQNEGGVAARVVWGASETLGGQATIVSTRPRATDQDRDLAELTADLVTPAATDVVARLAEDGIGFVLLAPSDPPESDAARTLRLGTATSLDQRDGLVAVGDTAKGSLWRVTGEVAPRPAAPTSATALAGWITAAQLIVLGVAVLLAIPTAASRRAARHTSRVVGPHWQEGR</sequence>
<organism evidence="2 3">
    <name type="scientific">Microbacterium immunditiarum</name>
    <dbReference type="NCBI Taxonomy" id="337480"/>
    <lineage>
        <taxon>Bacteria</taxon>
        <taxon>Bacillati</taxon>
        <taxon>Actinomycetota</taxon>
        <taxon>Actinomycetes</taxon>
        <taxon>Micrococcales</taxon>
        <taxon>Microbacteriaceae</taxon>
        <taxon>Microbacterium</taxon>
    </lineage>
</organism>
<dbReference type="Pfam" id="PF13641">
    <property type="entry name" value="Glyco_tranf_2_3"/>
    <property type="match status" value="1"/>
</dbReference>
<dbReference type="Gene3D" id="3.90.550.10">
    <property type="entry name" value="Spore Coat Polysaccharide Biosynthesis Protein SpsA, Chain A"/>
    <property type="match status" value="1"/>
</dbReference>
<evidence type="ECO:0000256" key="1">
    <source>
        <dbReference type="SAM" id="Phobius"/>
    </source>
</evidence>
<feature type="transmembrane region" description="Helical" evidence="1">
    <location>
        <begin position="575"/>
        <end position="603"/>
    </location>
</feature>
<dbReference type="PANTHER" id="PTHR43685:SF3">
    <property type="entry name" value="SLR2126 PROTEIN"/>
    <property type="match status" value="1"/>
</dbReference>
<keyword evidence="3" id="KW-1185">Reference proteome</keyword>
<dbReference type="GO" id="GO:0016740">
    <property type="term" value="F:transferase activity"/>
    <property type="evidence" value="ECO:0007669"/>
    <property type="project" value="UniProtKB-KW"/>
</dbReference>
<name>A0A7Y9GQV7_9MICO</name>
<keyword evidence="1" id="KW-1133">Transmembrane helix</keyword>
<feature type="transmembrane region" description="Helical" evidence="1">
    <location>
        <begin position="791"/>
        <end position="810"/>
    </location>
</feature>
<dbReference type="InterPro" id="IPR050834">
    <property type="entry name" value="Glycosyltransf_2"/>
</dbReference>
<dbReference type="EMBL" id="JACCBV010000001">
    <property type="protein sequence ID" value="NYE21002.1"/>
    <property type="molecule type" value="Genomic_DNA"/>
</dbReference>
<feature type="transmembrane region" description="Helical" evidence="1">
    <location>
        <begin position="615"/>
        <end position="635"/>
    </location>
</feature>
<dbReference type="InterPro" id="IPR029044">
    <property type="entry name" value="Nucleotide-diphossugar_trans"/>
</dbReference>
<feature type="transmembrane region" description="Helical" evidence="1">
    <location>
        <begin position="749"/>
        <end position="770"/>
    </location>
</feature>
<dbReference type="AlphaFoldDB" id="A0A7Y9GQV7"/>
<evidence type="ECO:0000313" key="2">
    <source>
        <dbReference type="EMBL" id="NYE21002.1"/>
    </source>
</evidence>
<accession>A0A7Y9GQV7</accession>
<feature type="transmembrane region" description="Helical" evidence="1">
    <location>
        <begin position="470"/>
        <end position="487"/>
    </location>
</feature>
<feature type="transmembrane region" description="Helical" evidence="1">
    <location>
        <begin position="415"/>
        <end position="439"/>
    </location>
</feature>
<keyword evidence="1" id="KW-0812">Transmembrane</keyword>
<feature type="transmembrane region" description="Helical" evidence="1">
    <location>
        <begin position="714"/>
        <end position="737"/>
    </location>
</feature>
<feature type="transmembrane region" description="Helical" evidence="1">
    <location>
        <begin position="494"/>
        <end position="513"/>
    </location>
</feature>
<feature type="transmembrane region" description="Helical" evidence="1">
    <location>
        <begin position="978"/>
        <end position="998"/>
    </location>
</feature>
<keyword evidence="1" id="KW-0472">Membrane</keyword>
<gene>
    <name evidence="2" type="ORF">BJ991_003030</name>
</gene>
<dbReference type="Proteomes" id="UP000576969">
    <property type="component" value="Unassembled WGS sequence"/>
</dbReference>
<comment type="caution">
    <text evidence="2">The sequence shown here is derived from an EMBL/GenBank/DDBJ whole genome shotgun (WGS) entry which is preliminary data.</text>
</comment>
<feature type="transmembrane region" description="Helical" evidence="1">
    <location>
        <begin position="308"/>
        <end position="329"/>
    </location>
</feature>
<dbReference type="PANTHER" id="PTHR43685">
    <property type="entry name" value="GLYCOSYLTRANSFERASE"/>
    <property type="match status" value="1"/>
</dbReference>